<evidence type="ECO:0000313" key="1">
    <source>
        <dbReference type="EMBL" id="KAF3489207.1"/>
    </source>
</evidence>
<sequence length="95" mass="10719">MILEGQRCARRAQSPLHAEAEGITRGVASLAAELDEMKLWRSKFYNVALSFLPRSNNFCADSFAKEGRSRVQCFSFINSLVLFWPAPEARLNEPV</sequence>
<dbReference type="AlphaFoldDB" id="A0A8S9N700"/>
<comment type="caution">
    <text evidence="1">The sequence shown here is derived from an EMBL/GenBank/DDBJ whole genome shotgun (WGS) entry which is preliminary data.</text>
</comment>
<dbReference type="Proteomes" id="UP000712600">
    <property type="component" value="Unassembled WGS sequence"/>
</dbReference>
<evidence type="ECO:0008006" key="3">
    <source>
        <dbReference type="Google" id="ProtNLM"/>
    </source>
</evidence>
<name>A0A8S9N700_BRACR</name>
<accession>A0A8S9N700</accession>
<protein>
    <recommendedName>
        <fullName evidence="3">RNase H type-1 domain-containing protein</fullName>
    </recommendedName>
</protein>
<organism evidence="1 2">
    <name type="scientific">Brassica cretica</name>
    <name type="common">Mustard</name>
    <dbReference type="NCBI Taxonomy" id="69181"/>
    <lineage>
        <taxon>Eukaryota</taxon>
        <taxon>Viridiplantae</taxon>
        <taxon>Streptophyta</taxon>
        <taxon>Embryophyta</taxon>
        <taxon>Tracheophyta</taxon>
        <taxon>Spermatophyta</taxon>
        <taxon>Magnoliopsida</taxon>
        <taxon>eudicotyledons</taxon>
        <taxon>Gunneridae</taxon>
        <taxon>Pentapetalae</taxon>
        <taxon>rosids</taxon>
        <taxon>malvids</taxon>
        <taxon>Brassicales</taxon>
        <taxon>Brassicaceae</taxon>
        <taxon>Brassiceae</taxon>
        <taxon>Brassica</taxon>
    </lineage>
</organism>
<dbReference type="EMBL" id="QGKX02002183">
    <property type="protein sequence ID" value="KAF3489207.1"/>
    <property type="molecule type" value="Genomic_DNA"/>
</dbReference>
<gene>
    <name evidence="1" type="ORF">F2Q69_00056982</name>
</gene>
<proteinExistence type="predicted"/>
<evidence type="ECO:0000313" key="2">
    <source>
        <dbReference type="Proteomes" id="UP000712600"/>
    </source>
</evidence>
<reference evidence="1" key="1">
    <citation type="submission" date="2019-12" db="EMBL/GenBank/DDBJ databases">
        <title>Genome sequencing and annotation of Brassica cretica.</title>
        <authorList>
            <person name="Studholme D.J."/>
            <person name="Sarris P."/>
        </authorList>
    </citation>
    <scope>NUCLEOTIDE SEQUENCE</scope>
    <source>
        <strain evidence="1">PFS-109/04</strain>
        <tissue evidence="1">Leaf</tissue>
    </source>
</reference>